<protein>
    <submittedName>
        <fullName evidence="1">Uncharacterized protein</fullName>
    </submittedName>
</protein>
<organism evidence="1 2">
    <name type="scientific">Naganishia adeliensis</name>
    <dbReference type="NCBI Taxonomy" id="92952"/>
    <lineage>
        <taxon>Eukaryota</taxon>
        <taxon>Fungi</taxon>
        <taxon>Dikarya</taxon>
        <taxon>Basidiomycota</taxon>
        <taxon>Agaricomycotina</taxon>
        <taxon>Tremellomycetes</taxon>
        <taxon>Filobasidiales</taxon>
        <taxon>Filobasidiaceae</taxon>
        <taxon>Naganishia</taxon>
    </lineage>
</organism>
<dbReference type="Proteomes" id="UP001230649">
    <property type="component" value="Unassembled WGS sequence"/>
</dbReference>
<proteinExistence type="predicted"/>
<evidence type="ECO:0000313" key="2">
    <source>
        <dbReference type="Proteomes" id="UP001230649"/>
    </source>
</evidence>
<accession>A0ACC2WLV6</accession>
<keyword evidence="2" id="KW-1185">Reference proteome</keyword>
<reference evidence="1" key="1">
    <citation type="submission" date="2023-04" db="EMBL/GenBank/DDBJ databases">
        <title>Draft Genome sequencing of Naganishia species isolated from polar environments using Oxford Nanopore Technology.</title>
        <authorList>
            <person name="Leo P."/>
            <person name="Venkateswaran K."/>
        </authorList>
    </citation>
    <scope>NUCLEOTIDE SEQUENCE</scope>
    <source>
        <strain evidence="1">MNA-CCFEE 5262</strain>
    </source>
</reference>
<name>A0ACC2WLV6_9TREE</name>
<gene>
    <name evidence="1" type="ORF">QFC20_002385</name>
</gene>
<comment type="caution">
    <text evidence="1">The sequence shown here is derived from an EMBL/GenBank/DDBJ whole genome shotgun (WGS) entry which is preliminary data.</text>
</comment>
<sequence length="410" mass="44364">MDNRFLPELQPNMHTWNQRGTGTEPQLASNPGPLGQQHMSQGNQQAIIQHWRQSQPQARLQPYPIQSLSMTQRISSPQTPFTQDSSTMYGDSASSLPLLANLASQLPRQPPISPASSTSPIDTNSSNGEFGTEKGRPVKPKRAQVKNACVHCQKAYRVKGVPRGPYKRKSSYTATNDYSSWEPLQYRPQPLENLKTNEAFQSMPSLNRVVIRPGINTHMTQEVERPASYHPALGGQAPSVPKWANRDLQLQAYIASLPLATPLKGSPTATPGSGKMYPPKPVGLAHQATESNVLATMQSLFSTPSSGACTPAQPQTLAAGFASHAQLLRAKLSPLVTEESAGLSRAMEKPMASSVPGTAFSTADNDRMPGATKLPFMGHAATAPSSPTGMGAFFEIEDMWKDKTIERLNG</sequence>
<dbReference type="EMBL" id="JASBWS010000016">
    <property type="protein sequence ID" value="KAJ9112204.1"/>
    <property type="molecule type" value="Genomic_DNA"/>
</dbReference>
<evidence type="ECO:0000313" key="1">
    <source>
        <dbReference type="EMBL" id="KAJ9112204.1"/>
    </source>
</evidence>